<dbReference type="EMBL" id="JAUPBM010000061">
    <property type="protein sequence ID" value="MDO7020344.1"/>
    <property type="molecule type" value="Genomic_DNA"/>
</dbReference>
<protein>
    <submittedName>
        <fullName evidence="2">GAF domain-containing protein</fullName>
    </submittedName>
</protein>
<gene>
    <name evidence="2" type="ORF">Q5M86_06115</name>
</gene>
<dbReference type="InterPro" id="IPR029016">
    <property type="entry name" value="GAF-like_dom_sf"/>
</dbReference>
<dbReference type="SMART" id="SM00065">
    <property type="entry name" value="GAF"/>
    <property type="match status" value="1"/>
</dbReference>
<reference evidence="2" key="1">
    <citation type="submission" date="2023-07" db="EMBL/GenBank/DDBJ databases">
        <title>Mucosal microbiota of week-old chicken and adult hens.</title>
        <authorList>
            <person name="Volf J."/>
            <person name="Karasova D."/>
            <person name="Crhanova M."/>
            <person name="Faldynova M."/>
            <person name="Prikrylova H."/>
            <person name="Zeman M."/>
            <person name="Babak V."/>
            <person name="Rajova J."/>
            <person name="Rychlik I."/>
        </authorList>
    </citation>
    <scope>NUCLEOTIDE SEQUENCE</scope>
    <source>
        <strain evidence="2">ET902</strain>
    </source>
</reference>
<name>A0ABT8YYW5_9SPIR</name>
<dbReference type="Proteomes" id="UP001175147">
    <property type="component" value="Unassembled WGS sequence"/>
</dbReference>
<sequence length="251" mass="28474">MYSLDLDSLIKQIDLALLITASQQEEDCFNIIIDTAVSITDAEAGHLLLLDDDMEYLVLKAYKTINNEKVEDFKVHIGRGITGNVFMSGQALNIADVSENKEMYKSVSAALHDTENTIKIEIDDIAIVPIKIKDGVIGVLEVINKKDNSHFSQQDMNHLYSFAKIASIVIEDNYTDRNIREILASSLKDVSQKEKVIKQLDEYTKNPILKEALEISNLLNKIGNINERELAFCKQFLNNYLVHLEKMILRK</sequence>
<evidence type="ECO:0000313" key="2">
    <source>
        <dbReference type="EMBL" id="MDO7020344.1"/>
    </source>
</evidence>
<dbReference type="Pfam" id="PF13185">
    <property type="entry name" value="GAF_2"/>
    <property type="match status" value="1"/>
</dbReference>
<comment type="caution">
    <text evidence="2">The sequence shown here is derived from an EMBL/GenBank/DDBJ whole genome shotgun (WGS) entry which is preliminary data.</text>
</comment>
<keyword evidence="3" id="KW-1185">Reference proteome</keyword>
<evidence type="ECO:0000259" key="1">
    <source>
        <dbReference type="SMART" id="SM00065"/>
    </source>
</evidence>
<proteinExistence type="predicted"/>
<dbReference type="InterPro" id="IPR003018">
    <property type="entry name" value="GAF"/>
</dbReference>
<evidence type="ECO:0000313" key="3">
    <source>
        <dbReference type="Proteomes" id="UP001175147"/>
    </source>
</evidence>
<accession>A0ABT8YYW5</accession>
<dbReference type="SUPFAM" id="SSF55781">
    <property type="entry name" value="GAF domain-like"/>
    <property type="match status" value="1"/>
</dbReference>
<organism evidence="2 3">
    <name type="scientific">Brachyspira innocens</name>
    <dbReference type="NCBI Taxonomy" id="13264"/>
    <lineage>
        <taxon>Bacteria</taxon>
        <taxon>Pseudomonadati</taxon>
        <taxon>Spirochaetota</taxon>
        <taxon>Spirochaetia</taxon>
        <taxon>Brachyspirales</taxon>
        <taxon>Brachyspiraceae</taxon>
        <taxon>Brachyspira</taxon>
    </lineage>
</organism>
<feature type="domain" description="GAF" evidence="1">
    <location>
        <begin position="24"/>
        <end position="180"/>
    </location>
</feature>
<dbReference type="Gene3D" id="3.30.450.40">
    <property type="match status" value="1"/>
</dbReference>
<dbReference type="RefSeq" id="WP_304392296.1">
    <property type="nucleotide sequence ID" value="NZ_JAUPBM010000061.1"/>
</dbReference>